<evidence type="ECO:0000256" key="1">
    <source>
        <dbReference type="SAM" id="MobiDB-lite"/>
    </source>
</evidence>
<protein>
    <submittedName>
        <fullName evidence="2">Uncharacterized protein</fullName>
    </submittedName>
</protein>
<feature type="compositionally biased region" description="Low complexity" evidence="1">
    <location>
        <begin position="17"/>
        <end position="28"/>
    </location>
</feature>
<sequence length="58" mass="6409">MEKKPNVSQLSASKRLATTVSDAASASSRLHQHDQTSFQPKSNWASGSIEHRKDLTRT</sequence>
<feature type="region of interest" description="Disordered" evidence="1">
    <location>
        <begin position="1"/>
        <end position="58"/>
    </location>
</feature>
<feature type="compositionally biased region" description="Basic and acidic residues" evidence="1">
    <location>
        <begin position="49"/>
        <end position="58"/>
    </location>
</feature>
<reference evidence="2" key="1">
    <citation type="submission" date="2018-11" db="EMBL/GenBank/DDBJ databases">
        <authorList>
            <consortium name="Pathogen Informatics"/>
        </authorList>
    </citation>
    <scope>NUCLEOTIDE SEQUENCE</scope>
</reference>
<feature type="compositionally biased region" description="Polar residues" evidence="1">
    <location>
        <begin position="1"/>
        <end position="12"/>
    </location>
</feature>
<organism evidence="2 3">
    <name type="scientific">Protopolystoma xenopodis</name>
    <dbReference type="NCBI Taxonomy" id="117903"/>
    <lineage>
        <taxon>Eukaryota</taxon>
        <taxon>Metazoa</taxon>
        <taxon>Spiralia</taxon>
        <taxon>Lophotrochozoa</taxon>
        <taxon>Platyhelminthes</taxon>
        <taxon>Monogenea</taxon>
        <taxon>Polyopisthocotylea</taxon>
        <taxon>Polystomatidea</taxon>
        <taxon>Polystomatidae</taxon>
        <taxon>Protopolystoma</taxon>
    </lineage>
</organism>
<accession>A0A3S5AZP9</accession>
<name>A0A3S5AZP9_9PLAT</name>
<evidence type="ECO:0000313" key="2">
    <source>
        <dbReference type="EMBL" id="VEL29481.1"/>
    </source>
</evidence>
<keyword evidence="3" id="KW-1185">Reference proteome</keyword>
<dbReference type="EMBL" id="CAAALY010103525">
    <property type="protein sequence ID" value="VEL29481.1"/>
    <property type="molecule type" value="Genomic_DNA"/>
</dbReference>
<proteinExistence type="predicted"/>
<feature type="compositionally biased region" description="Polar residues" evidence="1">
    <location>
        <begin position="35"/>
        <end position="46"/>
    </location>
</feature>
<dbReference type="Proteomes" id="UP000784294">
    <property type="component" value="Unassembled WGS sequence"/>
</dbReference>
<gene>
    <name evidence="2" type="ORF">PXEA_LOCUS22921</name>
</gene>
<comment type="caution">
    <text evidence="2">The sequence shown here is derived from an EMBL/GenBank/DDBJ whole genome shotgun (WGS) entry which is preliminary data.</text>
</comment>
<evidence type="ECO:0000313" key="3">
    <source>
        <dbReference type="Proteomes" id="UP000784294"/>
    </source>
</evidence>
<dbReference type="AlphaFoldDB" id="A0A3S5AZP9"/>